<keyword evidence="3" id="KW-1185">Reference proteome</keyword>
<proteinExistence type="predicted"/>
<accession>A0ABS5QZZ8</accession>
<evidence type="ECO:0008006" key="4">
    <source>
        <dbReference type="Google" id="ProtNLM"/>
    </source>
</evidence>
<reference evidence="2 3" key="1">
    <citation type="submission" date="2020-02" db="EMBL/GenBank/DDBJ databases">
        <title>Fructobacillus sp. isolated from paper mulberry of Taiwan.</title>
        <authorList>
            <person name="Lin S.-T."/>
        </authorList>
    </citation>
    <scope>NUCLEOTIDE SEQUENCE [LARGE SCALE GENOMIC DNA]</scope>
    <source>
        <strain evidence="2 3">M2-14</strain>
    </source>
</reference>
<gene>
    <name evidence="2" type="ORF">G6R29_03835</name>
</gene>
<sequence length="135" mass="15783">MLNRRAAFTLVESLLVLGMVSLLLFLAVLLRPQSYAGMEITTFEKRFSILYQKERLLAQEKERILRLTFDRESVWSEEEELPFPVGYQMNQREVVQVSSSGFVSPRTIIFSNTQKKKQLKLVFLFGGGDYYFEEK</sequence>
<name>A0ABS5QZZ8_9LACO</name>
<dbReference type="Proteomes" id="UP001519504">
    <property type="component" value="Unassembled WGS sequence"/>
</dbReference>
<evidence type="ECO:0000313" key="2">
    <source>
        <dbReference type="EMBL" id="MBS9338754.1"/>
    </source>
</evidence>
<keyword evidence="1" id="KW-0472">Membrane</keyword>
<keyword evidence="1" id="KW-0812">Transmembrane</keyword>
<evidence type="ECO:0000256" key="1">
    <source>
        <dbReference type="SAM" id="Phobius"/>
    </source>
</evidence>
<protein>
    <recommendedName>
        <fullName evidence="4">Competence protein ComGD</fullName>
    </recommendedName>
</protein>
<dbReference type="EMBL" id="JAAMFK010000004">
    <property type="protein sequence ID" value="MBS9338754.1"/>
    <property type="molecule type" value="Genomic_DNA"/>
</dbReference>
<keyword evidence="1" id="KW-1133">Transmembrane helix</keyword>
<evidence type="ECO:0000313" key="3">
    <source>
        <dbReference type="Proteomes" id="UP001519504"/>
    </source>
</evidence>
<comment type="caution">
    <text evidence="2">The sequence shown here is derived from an EMBL/GenBank/DDBJ whole genome shotgun (WGS) entry which is preliminary data.</text>
</comment>
<dbReference type="RefSeq" id="WP_213809039.1">
    <property type="nucleotide sequence ID" value="NZ_JAAMFK010000004.1"/>
</dbReference>
<organism evidence="2 3">
    <name type="scientific">Fructobacillus broussonetiae</name>
    <dbReference type="NCBI Taxonomy" id="2713173"/>
    <lineage>
        <taxon>Bacteria</taxon>
        <taxon>Bacillati</taxon>
        <taxon>Bacillota</taxon>
        <taxon>Bacilli</taxon>
        <taxon>Lactobacillales</taxon>
        <taxon>Lactobacillaceae</taxon>
        <taxon>Fructobacillus</taxon>
    </lineage>
</organism>
<feature type="transmembrane region" description="Helical" evidence="1">
    <location>
        <begin position="6"/>
        <end position="30"/>
    </location>
</feature>